<protein>
    <submittedName>
        <fullName evidence="2">Uncharacterized protein</fullName>
    </submittedName>
</protein>
<feature type="region of interest" description="Disordered" evidence="1">
    <location>
        <begin position="124"/>
        <end position="143"/>
    </location>
</feature>
<evidence type="ECO:0000256" key="1">
    <source>
        <dbReference type="SAM" id="MobiDB-lite"/>
    </source>
</evidence>
<comment type="caution">
    <text evidence="2">The sequence shown here is derived from an EMBL/GenBank/DDBJ whole genome shotgun (WGS) entry which is preliminary data.</text>
</comment>
<name>X6N7A6_RETFI</name>
<reference evidence="2 3" key="1">
    <citation type="journal article" date="2013" name="Curr. Biol.">
        <title>The Genome of the Foraminiferan Reticulomyxa filosa.</title>
        <authorList>
            <person name="Glockner G."/>
            <person name="Hulsmann N."/>
            <person name="Schleicher M."/>
            <person name="Noegel A.A."/>
            <person name="Eichinger L."/>
            <person name="Gallinger C."/>
            <person name="Pawlowski J."/>
            <person name="Sierra R."/>
            <person name="Euteneuer U."/>
            <person name="Pillet L."/>
            <person name="Moustafa A."/>
            <person name="Platzer M."/>
            <person name="Groth M."/>
            <person name="Szafranski K."/>
            <person name="Schliwa M."/>
        </authorList>
    </citation>
    <scope>NUCLEOTIDE SEQUENCE [LARGE SCALE GENOMIC DNA]</scope>
</reference>
<accession>X6N7A6</accession>
<proteinExistence type="predicted"/>
<organism evidence="2 3">
    <name type="scientific">Reticulomyxa filosa</name>
    <dbReference type="NCBI Taxonomy" id="46433"/>
    <lineage>
        <taxon>Eukaryota</taxon>
        <taxon>Sar</taxon>
        <taxon>Rhizaria</taxon>
        <taxon>Retaria</taxon>
        <taxon>Foraminifera</taxon>
        <taxon>Monothalamids</taxon>
        <taxon>Reticulomyxidae</taxon>
        <taxon>Reticulomyxa</taxon>
    </lineage>
</organism>
<sequence>GLNEQDMAQLLSALKTRNLVSLEEAKENEVKTSDGEELKLFVTEYRATEMPHLLISPETEAKYDFVDVKLSTSGVDFDLKPTSTPSDFQSSVVSHSVEMDETKWRQVQSQPFETVKSDVFGVDFDIQTSPNNDNDNDNDKDEHSSYHFVSVKNEVIGVDFDITTDQSTSSQPQSQPHPKPAVTNLTSTFESSKLAQSVDIDFERLQKNANSADQSTAFEATKISFAQEERPKNYNFELKYGQPVGVDSDVEYLLKLNNQKSSQNVQSKHQLEMFPQSSLTPRVRHQRSVSEGYYSELFEQETQHTTNVNSTIAENEEVKHGLNLEQYFSPTHR</sequence>
<feature type="non-terminal residue" evidence="2">
    <location>
        <position position="1"/>
    </location>
</feature>
<evidence type="ECO:0000313" key="3">
    <source>
        <dbReference type="Proteomes" id="UP000023152"/>
    </source>
</evidence>
<evidence type="ECO:0000313" key="2">
    <source>
        <dbReference type="EMBL" id="ETO21197.1"/>
    </source>
</evidence>
<feature type="compositionally biased region" description="Low complexity" evidence="1">
    <location>
        <begin position="166"/>
        <end position="176"/>
    </location>
</feature>
<feature type="region of interest" description="Disordered" evidence="1">
    <location>
        <begin position="164"/>
        <end position="183"/>
    </location>
</feature>
<gene>
    <name evidence="2" type="ORF">RFI_16007</name>
</gene>
<keyword evidence="3" id="KW-1185">Reference proteome</keyword>
<dbReference type="AlphaFoldDB" id="X6N7A6"/>
<dbReference type="Proteomes" id="UP000023152">
    <property type="component" value="Unassembled WGS sequence"/>
</dbReference>
<dbReference type="EMBL" id="ASPP01011860">
    <property type="protein sequence ID" value="ETO21197.1"/>
    <property type="molecule type" value="Genomic_DNA"/>
</dbReference>